<evidence type="ECO:0000313" key="2">
    <source>
        <dbReference type="Proteomes" id="UP000651475"/>
    </source>
</evidence>
<comment type="caution">
    <text evidence="1">The sequence shown here is derived from an EMBL/GenBank/DDBJ whole genome shotgun (WGS) entry which is preliminary data.</text>
</comment>
<sequence>MKITGNTLSLYVDIPISEISIFKYLAHKIGWKVHVAKENEETLSQEEEKKLFFENSKRSMAKCMDKYLSE</sequence>
<keyword evidence="2" id="KW-1185">Reference proteome</keyword>
<dbReference type="EMBL" id="JACOOJ010000021">
    <property type="protein sequence ID" value="MBC5633546.1"/>
    <property type="molecule type" value="Genomic_DNA"/>
</dbReference>
<gene>
    <name evidence="1" type="ORF">H8S65_12315</name>
</gene>
<organism evidence="1 2">
    <name type="scientific">Parabacteroides hominis</name>
    <dbReference type="NCBI Taxonomy" id="2763057"/>
    <lineage>
        <taxon>Bacteria</taxon>
        <taxon>Pseudomonadati</taxon>
        <taxon>Bacteroidota</taxon>
        <taxon>Bacteroidia</taxon>
        <taxon>Bacteroidales</taxon>
        <taxon>Tannerellaceae</taxon>
        <taxon>Parabacteroides</taxon>
    </lineage>
</organism>
<dbReference type="RefSeq" id="WP_186930254.1">
    <property type="nucleotide sequence ID" value="NZ_JACOOJ010000021.1"/>
</dbReference>
<dbReference type="Proteomes" id="UP000651475">
    <property type="component" value="Unassembled WGS sequence"/>
</dbReference>
<name>A0ABR7DQ45_9BACT</name>
<protein>
    <submittedName>
        <fullName evidence="1">Uncharacterized protein</fullName>
    </submittedName>
</protein>
<proteinExistence type="predicted"/>
<accession>A0ABR7DQ45</accession>
<evidence type="ECO:0000313" key="1">
    <source>
        <dbReference type="EMBL" id="MBC5633546.1"/>
    </source>
</evidence>
<reference evidence="1 2" key="1">
    <citation type="submission" date="2020-08" db="EMBL/GenBank/DDBJ databases">
        <title>Genome public.</title>
        <authorList>
            <person name="Liu C."/>
            <person name="Sun Q."/>
        </authorList>
    </citation>
    <scope>NUCLEOTIDE SEQUENCE [LARGE SCALE GENOMIC DNA]</scope>
    <source>
        <strain evidence="1 2">NSJ-79</strain>
    </source>
</reference>